<dbReference type="Proteomes" id="UP000186235">
    <property type="component" value="Unassembled WGS sequence"/>
</dbReference>
<keyword evidence="8" id="KW-1185">Reference proteome</keyword>
<feature type="transmembrane region" description="Helical" evidence="6">
    <location>
        <begin position="373"/>
        <end position="395"/>
    </location>
</feature>
<feature type="transmembrane region" description="Helical" evidence="6">
    <location>
        <begin position="189"/>
        <end position="211"/>
    </location>
</feature>
<organism evidence="7 8">
    <name type="scientific">Cellulosimicrobium aquatile</name>
    <dbReference type="NCBI Taxonomy" id="1612203"/>
    <lineage>
        <taxon>Bacteria</taxon>
        <taxon>Bacillati</taxon>
        <taxon>Actinomycetota</taxon>
        <taxon>Actinomycetes</taxon>
        <taxon>Micrococcales</taxon>
        <taxon>Promicromonosporaceae</taxon>
        <taxon>Cellulosimicrobium</taxon>
    </lineage>
</organism>
<dbReference type="GO" id="GO:0005886">
    <property type="term" value="C:plasma membrane"/>
    <property type="evidence" value="ECO:0007669"/>
    <property type="project" value="UniProtKB-SubCell"/>
</dbReference>
<dbReference type="InterPro" id="IPR050833">
    <property type="entry name" value="Poly_Biosynth_Transport"/>
</dbReference>
<evidence type="ECO:0000256" key="1">
    <source>
        <dbReference type="ARBA" id="ARBA00004651"/>
    </source>
</evidence>
<evidence type="ECO:0000256" key="2">
    <source>
        <dbReference type="ARBA" id="ARBA00022475"/>
    </source>
</evidence>
<keyword evidence="3 6" id="KW-0812">Transmembrane</keyword>
<feature type="transmembrane region" description="Helical" evidence="6">
    <location>
        <begin position="91"/>
        <end position="114"/>
    </location>
</feature>
<dbReference type="AlphaFoldDB" id="A0A1N6VB78"/>
<keyword evidence="2" id="KW-1003">Cell membrane</keyword>
<dbReference type="PANTHER" id="PTHR30250">
    <property type="entry name" value="PST FAMILY PREDICTED COLANIC ACID TRANSPORTER"/>
    <property type="match status" value="1"/>
</dbReference>
<dbReference type="RefSeq" id="WP_244550504.1">
    <property type="nucleotide sequence ID" value="NZ_FTMI01000007.1"/>
</dbReference>
<feature type="transmembrane region" description="Helical" evidence="6">
    <location>
        <begin position="343"/>
        <end position="361"/>
    </location>
</feature>
<feature type="transmembrane region" description="Helical" evidence="6">
    <location>
        <begin position="156"/>
        <end position="177"/>
    </location>
</feature>
<feature type="transmembrane region" description="Helical" evidence="6">
    <location>
        <begin position="126"/>
        <end position="149"/>
    </location>
</feature>
<feature type="transmembrane region" description="Helical" evidence="6">
    <location>
        <begin position="307"/>
        <end position="331"/>
    </location>
</feature>
<name>A0A1N6VB78_9MICO</name>
<keyword evidence="5 6" id="KW-0472">Membrane</keyword>
<evidence type="ECO:0000256" key="4">
    <source>
        <dbReference type="ARBA" id="ARBA00022989"/>
    </source>
</evidence>
<feature type="transmembrane region" description="Helical" evidence="6">
    <location>
        <begin position="401"/>
        <end position="422"/>
    </location>
</feature>
<accession>A0A1N6VB78</accession>
<gene>
    <name evidence="7" type="ORF">SAMN05518682_3525</name>
</gene>
<evidence type="ECO:0000256" key="5">
    <source>
        <dbReference type="ARBA" id="ARBA00023136"/>
    </source>
</evidence>
<comment type="subcellular location">
    <subcellularLocation>
        <location evidence="1">Cell membrane</location>
        <topology evidence="1">Multi-pass membrane protein</topology>
    </subcellularLocation>
</comment>
<evidence type="ECO:0000256" key="6">
    <source>
        <dbReference type="SAM" id="Phobius"/>
    </source>
</evidence>
<dbReference type="EMBL" id="FTMI01000007">
    <property type="protein sequence ID" value="SIQ74886.1"/>
    <property type="molecule type" value="Genomic_DNA"/>
</dbReference>
<evidence type="ECO:0000313" key="7">
    <source>
        <dbReference type="EMBL" id="SIQ74886.1"/>
    </source>
</evidence>
<evidence type="ECO:0000256" key="3">
    <source>
        <dbReference type="ARBA" id="ARBA00022692"/>
    </source>
</evidence>
<feature type="transmembrane region" description="Helical" evidence="6">
    <location>
        <begin position="271"/>
        <end position="295"/>
    </location>
</feature>
<dbReference type="PANTHER" id="PTHR30250:SF11">
    <property type="entry name" value="O-ANTIGEN TRANSPORTER-RELATED"/>
    <property type="match status" value="1"/>
</dbReference>
<feature type="transmembrane region" description="Helical" evidence="6">
    <location>
        <begin position="12"/>
        <end position="33"/>
    </location>
</feature>
<reference evidence="8" key="1">
    <citation type="submission" date="2017-01" db="EMBL/GenBank/DDBJ databases">
        <authorList>
            <person name="Varghese N."/>
            <person name="Submissions S."/>
        </authorList>
    </citation>
    <scope>NUCLEOTIDE SEQUENCE [LARGE SCALE GENOMIC DNA]</scope>
    <source>
        <strain evidence="8">3bp</strain>
    </source>
</reference>
<sequence length="447" mass="46624">MGLWRSVTGTAGAKVAVMGLAGLLGIVTSRLIIEHFGVASYAQYGLLNGLRNLLPFADLGIGAVVINAIAEASSPRESERVHRTLTTALRVLTVSGLTIAAVCVAIQLLGWWPLLLGDGLVAGGDVVATLCLVVFGLSLPLGIGIRVLIGLKQNVLQTFLQGIVSPLFFVGVVVLVLVGKGQGGNYVALVSYVAAGLASAITVSVAARLLAPQVGRAFRDVPRRRAVPGVPVAAVAVPMLVQSVAMPVAMQSDRLLLSHLSTTQALAQYTFATQLFGLVMQAIIAAGVSMWPYFAQARARDEVMSPFRISLAFLAGGVLLSTVLALCLPFLQDVVADGKITVPLALVLGYCALVAVQALNYPPGMYMTDERGLRFQVVPVLLMTVSNVALSWVLIEPLGAAGPVVGSAVAILVFQVVPNSIWVARDLRARRRAAAAGRSEEAPVAGA</sequence>
<dbReference type="GeneID" id="66332690"/>
<feature type="transmembrane region" description="Helical" evidence="6">
    <location>
        <begin position="232"/>
        <end position="251"/>
    </location>
</feature>
<proteinExistence type="predicted"/>
<keyword evidence="4 6" id="KW-1133">Transmembrane helix</keyword>
<protein>
    <submittedName>
        <fullName evidence="7">Membrane protein involved in the export of O-antigen and teichoic acid</fullName>
    </submittedName>
</protein>
<evidence type="ECO:0000313" key="8">
    <source>
        <dbReference type="Proteomes" id="UP000186235"/>
    </source>
</evidence>